<proteinExistence type="predicted"/>
<reference evidence="2" key="1">
    <citation type="submission" date="2018-05" db="EMBL/GenBank/DDBJ databases">
        <authorList>
            <person name="Lanie J.A."/>
            <person name="Ng W.-L."/>
            <person name="Kazmierczak K.M."/>
            <person name="Andrzejewski T.M."/>
            <person name="Davidsen T.M."/>
            <person name="Wayne K.J."/>
            <person name="Tettelin H."/>
            <person name="Glass J.I."/>
            <person name="Rusch D."/>
            <person name="Podicherti R."/>
            <person name="Tsui H.-C.T."/>
            <person name="Winkler M.E."/>
        </authorList>
    </citation>
    <scope>NUCLEOTIDE SEQUENCE</scope>
</reference>
<dbReference type="Gene3D" id="3.40.50.1000">
    <property type="entry name" value="HAD superfamily/HAD-like"/>
    <property type="match status" value="1"/>
</dbReference>
<dbReference type="InterPro" id="IPR023214">
    <property type="entry name" value="HAD_sf"/>
</dbReference>
<dbReference type="Pfam" id="PF25109">
    <property type="entry name" value="HAD_PNKP"/>
    <property type="match status" value="1"/>
</dbReference>
<feature type="domain" description="Polynucleotide kinase PNKP phosphatase" evidence="1">
    <location>
        <begin position="1"/>
        <end position="139"/>
    </location>
</feature>
<name>A0A381RCC1_9ZZZZ</name>
<dbReference type="InterPro" id="IPR036412">
    <property type="entry name" value="HAD-like_sf"/>
</dbReference>
<evidence type="ECO:0000313" key="2">
    <source>
        <dbReference type="EMBL" id="SUZ89425.1"/>
    </source>
</evidence>
<dbReference type="SUPFAM" id="SSF56784">
    <property type="entry name" value="HAD-like"/>
    <property type="match status" value="1"/>
</dbReference>
<protein>
    <recommendedName>
        <fullName evidence="1">Polynucleotide kinase PNKP phosphatase domain-containing protein</fullName>
    </recommendedName>
</protein>
<feature type="non-terminal residue" evidence="2">
    <location>
        <position position="1"/>
    </location>
</feature>
<gene>
    <name evidence="2" type="ORF">METZ01_LOCUS42279</name>
</gene>
<dbReference type="EMBL" id="UINC01001816">
    <property type="protein sequence ID" value="SUZ89425.1"/>
    <property type="molecule type" value="Genomic_DNA"/>
</dbReference>
<accession>A0A381RCC1</accession>
<dbReference type="InterPro" id="IPR056782">
    <property type="entry name" value="HAD_PNKP"/>
</dbReference>
<sequence>VIVDIDGVLADAGHRQHFLEPPWRDWDGFFAECGGDGVIEESKMLLDLLGADLLIVLLTSRPTWIQKTTLEWLQRHKIRYDLLIMRPLGDFQASPGFKRDETQTLSRRGFNPVLAIDDDMRNVRMYRNQNVPTVFIDSGYHPH</sequence>
<evidence type="ECO:0000259" key="1">
    <source>
        <dbReference type="Pfam" id="PF25109"/>
    </source>
</evidence>
<dbReference type="AlphaFoldDB" id="A0A381RCC1"/>
<organism evidence="2">
    <name type="scientific">marine metagenome</name>
    <dbReference type="NCBI Taxonomy" id="408172"/>
    <lineage>
        <taxon>unclassified sequences</taxon>
        <taxon>metagenomes</taxon>
        <taxon>ecological metagenomes</taxon>
    </lineage>
</organism>